<gene>
    <name evidence="1" type="ORF">MRATA1EN3_LOCUS11730</name>
</gene>
<protein>
    <submittedName>
        <fullName evidence="1">Uncharacterized protein</fullName>
    </submittedName>
</protein>
<reference evidence="1" key="1">
    <citation type="submission" date="2023-05" db="EMBL/GenBank/DDBJ databases">
        <authorList>
            <consortium name="ELIXIR-Norway"/>
        </authorList>
    </citation>
    <scope>NUCLEOTIDE SEQUENCE</scope>
</reference>
<organism evidence="1 2">
    <name type="scientific">Rangifer tarandus platyrhynchus</name>
    <name type="common">Svalbard reindeer</name>
    <dbReference type="NCBI Taxonomy" id="3082113"/>
    <lineage>
        <taxon>Eukaryota</taxon>
        <taxon>Metazoa</taxon>
        <taxon>Chordata</taxon>
        <taxon>Craniata</taxon>
        <taxon>Vertebrata</taxon>
        <taxon>Euteleostomi</taxon>
        <taxon>Mammalia</taxon>
        <taxon>Eutheria</taxon>
        <taxon>Laurasiatheria</taxon>
        <taxon>Artiodactyla</taxon>
        <taxon>Ruminantia</taxon>
        <taxon>Pecora</taxon>
        <taxon>Cervidae</taxon>
        <taxon>Odocoileinae</taxon>
        <taxon>Rangifer</taxon>
    </lineage>
</organism>
<sequence>MATGLQAHSAVYSQTSARKFGREAARRTSLGADKCSPSLCWAPAPGPQAEDGGGSGEEHGAPPPPTPPPRRALPAVLCWEQARHFSALGSKEDNSREPVLPRLQAHFSVGGAGTEPPQDPLV</sequence>
<proteinExistence type="predicted"/>
<evidence type="ECO:0000313" key="1">
    <source>
        <dbReference type="EMBL" id="CAI9700517.1"/>
    </source>
</evidence>
<evidence type="ECO:0000313" key="2">
    <source>
        <dbReference type="Proteomes" id="UP001162501"/>
    </source>
</evidence>
<dbReference type="Proteomes" id="UP001162501">
    <property type="component" value="Chromosome 21"/>
</dbReference>
<accession>A0ACB0EIJ5</accession>
<name>A0ACB0EIJ5_RANTA</name>
<dbReference type="EMBL" id="OX596105">
    <property type="protein sequence ID" value="CAI9700517.1"/>
    <property type="molecule type" value="Genomic_DNA"/>
</dbReference>